<keyword evidence="1" id="KW-0472">Membrane</keyword>
<protein>
    <submittedName>
        <fullName evidence="2">Predicted membrane protein</fullName>
    </submittedName>
</protein>
<feature type="transmembrane region" description="Helical" evidence="1">
    <location>
        <begin position="101"/>
        <end position="129"/>
    </location>
</feature>
<dbReference type="AlphaFoldDB" id="A0A1C6G8T8"/>
<sequence>MVESLVSGLGTLGRNLFVFLVSLTPFCENKGSIMLGATMNLKWYLSFFTSSAGAILPVPFLLGSGEKIRVWAHNSRFFSGPMRKIDQFLDSHQQFFAKHGWLALLLITSLPFTGIGIWAGCLIANLAGLDRRQSLWALFGGVILSGLFTTLGTYGLLVHIANFFGKLLHPGVL</sequence>
<organism evidence="2">
    <name type="scientific">uncultured Anaerotruncus sp</name>
    <dbReference type="NCBI Taxonomy" id="905011"/>
    <lineage>
        <taxon>Bacteria</taxon>
        <taxon>Bacillati</taxon>
        <taxon>Bacillota</taxon>
        <taxon>Clostridia</taxon>
        <taxon>Eubacteriales</taxon>
        <taxon>Oscillospiraceae</taxon>
        <taxon>Anaerotruncus</taxon>
        <taxon>environmental samples</taxon>
    </lineage>
</organism>
<evidence type="ECO:0000256" key="1">
    <source>
        <dbReference type="SAM" id="Phobius"/>
    </source>
</evidence>
<dbReference type="PANTHER" id="PTHR36007">
    <property type="entry name" value="TRANSPORT PROTEIN-RELATED"/>
    <property type="match status" value="1"/>
</dbReference>
<feature type="transmembrane region" description="Helical" evidence="1">
    <location>
        <begin position="43"/>
        <end position="62"/>
    </location>
</feature>
<keyword evidence="1" id="KW-0812">Transmembrane</keyword>
<reference evidence="2" key="1">
    <citation type="submission" date="2015-09" db="EMBL/GenBank/DDBJ databases">
        <authorList>
            <consortium name="Pathogen Informatics"/>
        </authorList>
    </citation>
    <scope>NUCLEOTIDE SEQUENCE</scope>
    <source>
        <strain evidence="2">2789STDY5834896</strain>
    </source>
</reference>
<gene>
    <name evidence="2" type="ORF">SAMEA3545359_00273</name>
</gene>
<accession>A0A1C6G8T8</accession>
<dbReference type="InterPro" id="IPR009577">
    <property type="entry name" value="Sm_multidrug_ex"/>
</dbReference>
<dbReference type="Pfam" id="PF06695">
    <property type="entry name" value="Sm_multidrug_ex"/>
    <property type="match status" value="1"/>
</dbReference>
<feature type="transmembrane region" description="Helical" evidence="1">
    <location>
        <begin position="135"/>
        <end position="157"/>
    </location>
</feature>
<evidence type="ECO:0000313" key="2">
    <source>
        <dbReference type="EMBL" id="SCJ41742.1"/>
    </source>
</evidence>
<proteinExistence type="predicted"/>
<dbReference type="PANTHER" id="PTHR36007:SF2">
    <property type="entry name" value="TRANSPORT PROTEIN-RELATED"/>
    <property type="match status" value="1"/>
</dbReference>
<name>A0A1C6G8T8_9FIRM</name>
<dbReference type="EMBL" id="FMHG01000001">
    <property type="protein sequence ID" value="SCJ41742.1"/>
    <property type="molecule type" value="Genomic_DNA"/>
</dbReference>
<keyword evidence="1" id="KW-1133">Transmembrane helix</keyword>